<dbReference type="RefSeq" id="WP_248726275.1">
    <property type="nucleotide sequence ID" value="NZ_CP096829.1"/>
</dbReference>
<dbReference type="Proteomes" id="UP000829998">
    <property type="component" value="Chromosome"/>
</dbReference>
<protein>
    <submittedName>
        <fullName evidence="1">Uncharacterized protein</fullName>
    </submittedName>
</protein>
<accession>A0ABY4LLH7</accession>
<keyword evidence="2" id="KW-1185">Reference proteome</keyword>
<dbReference type="EMBL" id="CP096829">
    <property type="protein sequence ID" value="UPZ13944.1"/>
    <property type="molecule type" value="Genomic_DNA"/>
</dbReference>
<gene>
    <name evidence="1" type="ORF">M0M44_14410</name>
</gene>
<organism evidence="1 2">
    <name type="scientific">Flavobacterium humidisoli</name>
    <dbReference type="NCBI Taxonomy" id="2937442"/>
    <lineage>
        <taxon>Bacteria</taxon>
        <taxon>Pseudomonadati</taxon>
        <taxon>Bacteroidota</taxon>
        <taxon>Flavobacteriia</taxon>
        <taxon>Flavobacteriales</taxon>
        <taxon>Flavobacteriaceae</taxon>
        <taxon>Flavobacterium</taxon>
    </lineage>
</organism>
<evidence type="ECO:0000313" key="2">
    <source>
        <dbReference type="Proteomes" id="UP000829998"/>
    </source>
</evidence>
<proteinExistence type="predicted"/>
<name>A0ABY4LLH7_9FLAO</name>
<reference evidence="1 2" key="1">
    <citation type="submission" date="2022-04" db="EMBL/GenBank/DDBJ databases">
        <authorList>
            <person name="Ra J.-S."/>
            <person name="Kim S.-B."/>
        </authorList>
    </citation>
    <scope>NUCLEOTIDE SEQUENCE [LARGE SCALE GENOMIC DNA]</scope>
    <source>
        <strain evidence="1 2">MMS21-Er5</strain>
    </source>
</reference>
<evidence type="ECO:0000313" key="1">
    <source>
        <dbReference type="EMBL" id="UPZ13944.1"/>
    </source>
</evidence>
<sequence>MNEKVFELEQRFQPFLLGNDYTFVGPEDQNLLIQPFASNANLIAPVVALSRTIHHALSNKEATLKACQLLPAGTELRVYVVVSNGHTTLMHASIDEYCRRNKIDFEI</sequence>